<gene>
    <name evidence="1" type="ORF">CAMSH0001_0217</name>
</gene>
<organism evidence="1 2">
    <name type="scientific">Campylobacter showae RM3277</name>
    <dbReference type="NCBI Taxonomy" id="553219"/>
    <lineage>
        <taxon>Bacteria</taxon>
        <taxon>Pseudomonadati</taxon>
        <taxon>Campylobacterota</taxon>
        <taxon>Epsilonproteobacteria</taxon>
        <taxon>Campylobacterales</taxon>
        <taxon>Campylobacteraceae</taxon>
        <taxon>Campylobacter</taxon>
    </lineage>
</organism>
<comment type="caution">
    <text evidence="1">The sequence shown here is derived from an EMBL/GenBank/DDBJ whole genome shotgun (WGS) entry which is preliminary data.</text>
</comment>
<dbReference type="AlphaFoldDB" id="C6RI65"/>
<evidence type="ECO:0000313" key="2">
    <source>
        <dbReference type="Proteomes" id="UP000003107"/>
    </source>
</evidence>
<proteinExistence type="predicted"/>
<protein>
    <submittedName>
        <fullName evidence="1">Uncharacterized protein</fullName>
    </submittedName>
</protein>
<reference evidence="1 2" key="1">
    <citation type="submission" date="2009-07" db="EMBL/GenBank/DDBJ databases">
        <authorList>
            <person name="Madupu R."/>
            <person name="Sebastian Y."/>
            <person name="Durkin A.S."/>
            <person name="Torralba M."/>
            <person name="Methe B."/>
            <person name="Sutton G.G."/>
            <person name="Strausberg R.L."/>
            <person name="Nelson K.E."/>
        </authorList>
    </citation>
    <scope>NUCLEOTIDE SEQUENCE [LARGE SCALE GENOMIC DNA]</scope>
    <source>
        <strain evidence="1 2">RM3277</strain>
    </source>
</reference>
<sequence>MILGRYCDLVKFTTPHGLSKFNENLCRHHPRGEFSLVF</sequence>
<keyword evidence="2" id="KW-1185">Reference proteome</keyword>
<dbReference type="EMBL" id="ACVQ01000029">
    <property type="protein sequence ID" value="EET78866.1"/>
    <property type="molecule type" value="Genomic_DNA"/>
</dbReference>
<name>C6RI65_9BACT</name>
<evidence type="ECO:0000313" key="1">
    <source>
        <dbReference type="EMBL" id="EET78866.1"/>
    </source>
</evidence>
<dbReference type="Proteomes" id="UP000003107">
    <property type="component" value="Unassembled WGS sequence"/>
</dbReference>
<accession>C6RI65</accession>